<dbReference type="EMBL" id="CP106856">
    <property type="protein sequence ID" value="UYB36919.1"/>
    <property type="molecule type" value="Genomic_DNA"/>
</dbReference>
<dbReference type="RefSeq" id="WP_263128507.1">
    <property type="nucleotide sequence ID" value="NZ_CP106856.1"/>
</dbReference>
<gene>
    <name evidence="2" type="ORF">N9A08_04375</name>
</gene>
<sequence>MRYRNTLLCAAVTAGLAAASCAAPQPSDPAGQAWSSYAVSESSLEFEYRSDWQVEQVPALANDPSGGVSLRVHDADGEVIAWLDTGIITDQVCMGMQEPVAYTEYDSQPMPELESGQGTSQRFVYRSVAPASGEALVTYAVVSAPPPSEEDAACGLFDFFTLTESSGARFAGVVRPDKGMDSAAHLDKASAYVDSDEYRDVRRMLVSLHNSD</sequence>
<reference evidence="2" key="1">
    <citation type="submission" date="2022-09" db="EMBL/GenBank/DDBJ databases">
        <authorList>
            <person name="Li D."/>
            <person name="Cheng J."/>
            <person name="Li Y."/>
        </authorList>
    </citation>
    <scope>NUCLEOTIDE SEQUENCE</scope>
    <source>
        <strain evidence="2">DL</strain>
    </source>
</reference>
<proteinExistence type="predicted"/>
<dbReference type="PROSITE" id="PS51257">
    <property type="entry name" value="PROKAR_LIPOPROTEIN"/>
    <property type="match status" value="1"/>
</dbReference>
<protein>
    <recommendedName>
        <fullName evidence="4">Lipoprotein</fullName>
    </recommendedName>
</protein>
<feature type="signal peptide" evidence="1">
    <location>
        <begin position="1"/>
        <end position="22"/>
    </location>
</feature>
<keyword evidence="3" id="KW-1185">Reference proteome</keyword>
<evidence type="ECO:0000313" key="3">
    <source>
        <dbReference type="Proteomes" id="UP001063368"/>
    </source>
</evidence>
<dbReference type="Proteomes" id="UP001063368">
    <property type="component" value="Chromosome"/>
</dbReference>
<evidence type="ECO:0000256" key="1">
    <source>
        <dbReference type="SAM" id="SignalP"/>
    </source>
</evidence>
<name>A0ABY6FUL2_9MICC</name>
<keyword evidence="1" id="KW-0732">Signal</keyword>
<evidence type="ECO:0008006" key="4">
    <source>
        <dbReference type="Google" id="ProtNLM"/>
    </source>
</evidence>
<evidence type="ECO:0000313" key="2">
    <source>
        <dbReference type="EMBL" id="UYB36919.1"/>
    </source>
</evidence>
<accession>A0ABY6FUL2</accession>
<feature type="chain" id="PRO_5045543626" description="Lipoprotein" evidence="1">
    <location>
        <begin position="23"/>
        <end position="212"/>
    </location>
</feature>
<organism evidence="2 3">
    <name type="scientific">Arthrobacter koreensis</name>
    <dbReference type="NCBI Taxonomy" id="199136"/>
    <lineage>
        <taxon>Bacteria</taxon>
        <taxon>Bacillati</taxon>
        <taxon>Actinomycetota</taxon>
        <taxon>Actinomycetes</taxon>
        <taxon>Micrococcales</taxon>
        <taxon>Micrococcaceae</taxon>
        <taxon>Arthrobacter</taxon>
    </lineage>
</organism>